<feature type="non-terminal residue" evidence="2">
    <location>
        <position position="124"/>
    </location>
</feature>
<accession>A0A0B6YBJ7</accession>
<feature type="non-terminal residue" evidence="2">
    <location>
        <position position="1"/>
    </location>
</feature>
<feature type="domain" description="EGF-like" evidence="1">
    <location>
        <begin position="10"/>
        <end position="23"/>
    </location>
</feature>
<proteinExistence type="predicted"/>
<reference evidence="2" key="1">
    <citation type="submission" date="2014-12" db="EMBL/GenBank/DDBJ databases">
        <title>Insight into the proteome of Arion vulgaris.</title>
        <authorList>
            <person name="Aradska J."/>
            <person name="Bulat T."/>
            <person name="Smidak R."/>
            <person name="Sarate P."/>
            <person name="Gangsoo J."/>
            <person name="Sialana F."/>
            <person name="Bilban M."/>
            <person name="Lubec G."/>
        </authorList>
    </citation>
    <scope>NUCLEOTIDE SEQUENCE</scope>
    <source>
        <tissue evidence="2">Skin</tissue>
    </source>
</reference>
<dbReference type="InterPro" id="IPR000742">
    <property type="entry name" value="EGF"/>
</dbReference>
<protein>
    <recommendedName>
        <fullName evidence="1">EGF-like domain-containing protein</fullName>
    </recommendedName>
</protein>
<dbReference type="Gene3D" id="2.10.25.10">
    <property type="entry name" value="Laminin"/>
    <property type="match status" value="1"/>
</dbReference>
<organism evidence="2">
    <name type="scientific">Arion vulgaris</name>
    <dbReference type="NCBI Taxonomy" id="1028688"/>
    <lineage>
        <taxon>Eukaryota</taxon>
        <taxon>Metazoa</taxon>
        <taxon>Spiralia</taxon>
        <taxon>Lophotrochozoa</taxon>
        <taxon>Mollusca</taxon>
        <taxon>Gastropoda</taxon>
        <taxon>Heterobranchia</taxon>
        <taxon>Euthyneura</taxon>
        <taxon>Panpulmonata</taxon>
        <taxon>Eupulmonata</taxon>
        <taxon>Stylommatophora</taxon>
        <taxon>Helicina</taxon>
        <taxon>Arionoidea</taxon>
        <taxon>Arionidae</taxon>
        <taxon>Arion</taxon>
    </lineage>
</organism>
<evidence type="ECO:0000259" key="1">
    <source>
        <dbReference type="PROSITE" id="PS01186"/>
    </source>
</evidence>
<dbReference type="AlphaFoldDB" id="A0A0B6YBJ7"/>
<dbReference type="PROSITE" id="PS01186">
    <property type="entry name" value="EGF_2"/>
    <property type="match status" value="1"/>
</dbReference>
<name>A0A0B6YBJ7_9EUPU</name>
<dbReference type="SUPFAM" id="SSF82153">
    <property type="entry name" value="FAS1 domain"/>
    <property type="match status" value="1"/>
</dbReference>
<evidence type="ECO:0000313" key="2">
    <source>
        <dbReference type="EMBL" id="CEK52850.1"/>
    </source>
</evidence>
<sequence>QNVFKDSVNCSCKKGYSGNGIICSTDLLDAISRIPELKYFWERLREDGRLNNTNVTQRFSDHKASSTLFLPVSNDWDTLDMASLVVDGGEFWLPNYPENNSYDINDKEKEIYNTVLEQLESLNG</sequence>
<dbReference type="EMBL" id="HACG01005985">
    <property type="protein sequence ID" value="CEK52850.1"/>
    <property type="molecule type" value="Transcribed_RNA"/>
</dbReference>
<gene>
    <name evidence="2" type="primary">ORF18242</name>
</gene>
<dbReference type="InterPro" id="IPR036378">
    <property type="entry name" value="FAS1_dom_sf"/>
</dbReference>